<dbReference type="AlphaFoldDB" id="A0A2K3MG28"/>
<keyword evidence="5" id="KW-0677">Repeat</keyword>
<evidence type="ECO:0000256" key="6">
    <source>
        <dbReference type="ARBA" id="ARBA00023186"/>
    </source>
</evidence>
<reference evidence="9 10" key="1">
    <citation type="journal article" date="2014" name="Am. J. Bot.">
        <title>Genome assembly and annotation for red clover (Trifolium pratense; Fabaceae).</title>
        <authorList>
            <person name="Istvanek J."/>
            <person name="Jaros M."/>
            <person name="Krenek A."/>
            <person name="Repkova J."/>
        </authorList>
    </citation>
    <scope>NUCLEOTIDE SEQUENCE [LARGE SCALE GENOMIC DNA]</scope>
    <source>
        <strain evidence="10">cv. Tatra</strain>
        <tissue evidence="9">Young leaves</tissue>
    </source>
</reference>
<evidence type="ECO:0000256" key="1">
    <source>
        <dbReference type="ARBA" id="ARBA00004496"/>
    </source>
</evidence>
<keyword evidence="6" id="KW-0143">Chaperone</keyword>
<accession>A0A2K3MG28</accession>
<dbReference type="FunFam" id="2.30.30.190:FF:000016">
    <property type="entry name" value="Tubulin-folding cofactor E"/>
    <property type="match status" value="1"/>
</dbReference>
<dbReference type="Pfam" id="PF01302">
    <property type="entry name" value="CAP_GLY"/>
    <property type="match status" value="1"/>
</dbReference>
<keyword evidence="4" id="KW-0433">Leucine-rich repeat</keyword>
<reference evidence="9 10" key="2">
    <citation type="journal article" date="2017" name="Front. Plant Sci.">
        <title>Gene Classification and Mining of Molecular Markers Useful in Red Clover (Trifolium pratense) Breeding.</title>
        <authorList>
            <person name="Istvanek J."/>
            <person name="Dluhosova J."/>
            <person name="Dluhos P."/>
            <person name="Patkova L."/>
            <person name="Nedelnik J."/>
            <person name="Repkova J."/>
        </authorList>
    </citation>
    <scope>NUCLEOTIDE SEQUENCE [LARGE SCALE GENOMIC DNA]</scope>
    <source>
        <strain evidence="10">cv. Tatra</strain>
        <tissue evidence="9">Young leaves</tissue>
    </source>
</reference>
<name>A0A2K3MG28_TRIPR</name>
<evidence type="ECO:0000259" key="8">
    <source>
        <dbReference type="PROSITE" id="PS50245"/>
    </source>
</evidence>
<comment type="caution">
    <text evidence="9">The sequence shown here is derived from an EMBL/GenBank/DDBJ whole genome shotgun (WGS) entry which is preliminary data.</text>
</comment>
<protein>
    <submittedName>
        <fullName evidence="9">Tubulin-specific chaperone E-like protein</fullName>
    </submittedName>
</protein>
<dbReference type="InterPro" id="IPR000938">
    <property type="entry name" value="CAP-Gly_domain"/>
</dbReference>
<feature type="domain" description="CAP-Gly" evidence="8">
    <location>
        <begin position="33"/>
        <end position="76"/>
    </location>
</feature>
<dbReference type="PROSITE" id="PS50245">
    <property type="entry name" value="CAP_GLY_2"/>
    <property type="match status" value="1"/>
</dbReference>
<dbReference type="EMBL" id="ASHM01060746">
    <property type="protein sequence ID" value="PNX89742.1"/>
    <property type="molecule type" value="Genomic_DNA"/>
</dbReference>
<keyword evidence="3" id="KW-0963">Cytoplasm</keyword>
<evidence type="ECO:0000256" key="5">
    <source>
        <dbReference type="ARBA" id="ARBA00022737"/>
    </source>
</evidence>
<dbReference type="Proteomes" id="UP000236291">
    <property type="component" value="Unassembled WGS sequence"/>
</dbReference>
<dbReference type="ExpressionAtlas" id="A0A2K3MG28">
    <property type="expression patterns" value="baseline"/>
</dbReference>
<evidence type="ECO:0000256" key="4">
    <source>
        <dbReference type="ARBA" id="ARBA00022614"/>
    </source>
</evidence>
<comment type="similarity">
    <text evidence="2">Belongs to the TBCE family.</text>
</comment>
<organism evidence="9 10">
    <name type="scientific">Trifolium pratense</name>
    <name type="common">Red clover</name>
    <dbReference type="NCBI Taxonomy" id="57577"/>
    <lineage>
        <taxon>Eukaryota</taxon>
        <taxon>Viridiplantae</taxon>
        <taxon>Streptophyta</taxon>
        <taxon>Embryophyta</taxon>
        <taxon>Tracheophyta</taxon>
        <taxon>Spermatophyta</taxon>
        <taxon>Magnoliopsida</taxon>
        <taxon>eudicotyledons</taxon>
        <taxon>Gunneridae</taxon>
        <taxon>Pentapetalae</taxon>
        <taxon>rosids</taxon>
        <taxon>fabids</taxon>
        <taxon>Fabales</taxon>
        <taxon>Fabaceae</taxon>
        <taxon>Papilionoideae</taxon>
        <taxon>50 kb inversion clade</taxon>
        <taxon>NPAAA clade</taxon>
        <taxon>Hologalegina</taxon>
        <taxon>IRL clade</taxon>
        <taxon>Trifolieae</taxon>
        <taxon>Trifolium</taxon>
    </lineage>
</organism>
<dbReference type="SUPFAM" id="SSF74924">
    <property type="entry name" value="Cap-Gly domain"/>
    <property type="match status" value="1"/>
</dbReference>
<evidence type="ECO:0000256" key="7">
    <source>
        <dbReference type="ARBA" id="ARBA00026055"/>
    </source>
</evidence>
<gene>
    <name evidence="9" type="ORF">L195_g045864</name>
</gene>
<proteinExistence type="inferred from homology"/>
<evidence type="ECO:0000313" key="10">
    <source>
        <dbReference type="Proteomes" id="UP000236291"/>
    </source>
</evidence>
<dbReference type="GO" id="GO:0005737">
    <property type="term" value="C:cytoplasm"/>
    <property type="evidence" value="ECO:0007669"/>
    <property type="project" value="UniProtKB-SubCell"/>
</dbReference>
<dbReference type="SMART" id="SM01052">
    <property type="entry name" value="CAP_GLY"/>
    <property type="match status" value="1"/>
</dbReference>
<dbReference type="InterPro" id="IPR036859">
    <property type="entry name" value="CAP-Gly_dom_sf"/>
</dbReference>
<evidence type="ECO:0000256" key="3">
    <source>
        <dbReference type="ARBA" id="ARBA00022490"/>
    </source>
</evidence>
<comment type="subcellular location">
    <subcellularLocation>
        <location evidence="1">Cytoplasm</location>
    </subcellularLocation>
</comment>
<evidence type="ECO:0000256" key="2">
    <source>
        <dbReference type="ARBA" id="ARBA00006286"/>
    </source>
</evidence>
<comment type="subunit">
    <text evidence="7">Supercomplex made of cofactors A to E. Cofactors A and D function by capturing and stabilizing tubulin in a quasi-native conformation. Cofactor E binds to the cofactor D-tubulin complex; interaction with cofactor C then causes the release of tubulin polypeptides that are committed to the native state.</text>
</comment>
<sequence>MEDSPNQTNEFNVGQRVHASGDSTRIGTVKYVGNVEGYSDTWVGIDWDYGGGKHDGSINNVRYFHAKSEKSGSFVRPKNLCKGISLLQALEKRYRSNSTKDEEVFGKISS</sequence>
<evidence type="ECO:0000313" key="9">
    <source>
        <dbReference type="EMBL" id="PNX89742.1"/>
    </source>
</evidence>
<dbReference type="STRING" id="57577.A0A2K3MG28"/>
<dbReference type="Gene3D" id="2.30.30.190">
    <property type="entry name" value="CAP Gly-rich-like domain"/>
    <property type="match status" value="1"/>
</dbReference>